<gene>
    <name evidence="2" type="ordered locus">Tthe_1940</name>
</gene>
<dbReference type="GO" id="GO:0005737">
    <property type="term" value="C:cytoplasm"/>
    <property type="evidence" value="ECO:0007669"/>
    <property type="project" value="TreeGrafter"/>
</dbReference>
<dbReference type="OrthoDB" id="9803333at2"/>
<dbReference type="Proteomes" id="UP000001626">
    <property type="component" value="Chromosome"/>
</dbReference>
<dbReference type="CDD" id="cd05325">
    <property type="entry name" value="carb_red_sniffer_like_SDR_c"/>
    <property type="match status" value="1"/>
</dbReference>
<protein>
    <submittedName>
        <fullName evidence="2">Short-chain dehydrogenase/reductase SDR</fullName>
    </submittedName>
</protein>
<keyword evidence="3" id="KW-1185">Reference proteome</keyword>
<dbReference type="SUPFAM" id="SSF51735">
    <property type="entry name" value="NAD(P)-binding Rossmann-fold domains"/>
    <property type="match status" value="1"/>
</dbReference>
<name>D9TTG6_THETC</name>
<comment type="similarity">
    <text evidence="1">Belongs to the short-chain dehydrogenases/reductases (SDR) family.</text>
</comment>
<dbReference type="AlphaFoldDB" id="D9TTG6"/>
<dbReference type="GO" id="GO:0016491">
    <property type="term" value="F:oxidoreductase activity"/>
    <property type="evidence" value="ECO:0007669"/>
    <property type="project" value="TreeGrafter"/>
</dbReference>
<dbReference type="RefSeq" id="WP_013298391.1">
    <property type="nucleotide sequence ID" value="NC_014410.1"/>
</dbReference>
<dbReference type="EMBL" id="CP002171">
    <property type="protein sequence ID" value="ADL69425.1"/>
    <property type="molecule type" value="Genomic_DNA"/>
</dbReference>
<organism evidence="2 3">
    <name type="scientific">Thermoanaerobacterium thermosaccharolyticum (strain ATCC 7956 / DSM 571 / NCIMB 9385 / NCA 3814 / NCTC 13789 / WDCM 00135 / 2032)</name>
    <name type="common">Clostridium thermosaccharolyticum</name>
    <dbReference type="NCBI Taxonomy" id="580327"/>
    <lineage>
        <taxon>Bacteria</taxon>
        <taxon>Bacillati</taxon>
        <taxon>Bacillota</taxon>
        <taxon>Clostridia</taxon>
        <taxon>Thermoanaerobacterales</taxon>
        <taxon>Thermoanaerobacteraceae</taxon>
        <taxon>Thermoanaerobacterium</taxon>
    </lineage>
</organism>
<dbReference type="InterPro" id="IPR036291">
    <property type="entry name" value="NAD(P)-bd_dom_sf"/>
</dbReference>
<dbReference type="HOGENOM" id="CLU_010194_9_1_9"/>
<reference evidence="2 3" key="1">
    <citation type="submission" date="2010-08" db="EMBL/GenBank/DDBJ databases">
        <title>Complete sequence of Thermoanaerobacterium thermosaccharolyticum DSM 571.</title>
        <authorList>
            <consortium name="US DOE Joint Genome Institute"/>
            <person name="Lucas S."/>
            <person name="Copeland A."/>
            <person name="Lapidus A."/>
            <person name="Cheng J.-F."/>
            <person name="Bruce D."/>
            <person name="Goodwin L."/>
            <person name="Pitluck S."/>
            <person name="Teshima H."/>
            <person name="Detter J.C."/>
            <person name="Han C."/>
            <person name="Tapia R."/>
            <person name="Land M."/>
            <person name="Hauser L."/>
            <person name="Chang Y.-J."/>
            <person name="Jeffries C."/>
            <person name="Kyrpides N."/>
            <person name="Ivanova N."/>
            <person name="Mikhailova N."/>
            <person name="Hemme C.L."/>
            <person name="Woyke T."/>
        </authorList>
    </citation>
    <scope>NUCLEOTIDE SEQUENCE [LARGE SCALE GENOMIC DNA]</scope>
    <source>
        <strain evidence="3">ATCC 7956 / DSM 571 / NCIMB 9385 / NCA 3814 / NCTC 13789 / WDCM 00135 / 2032</strain>
    </source>
</reference>
<dbReference type="KEGG" id="ttm:Tthe_1940"/>
<dbReference type="GeneID" id="93864760"/>
<evidence type="ECO:0000313" key="3">
    <source>
        <dbReference type="Proteomes" id="UP000001626"/>
    </source>
</evidence>
<evidence type="ECO:0000313" key="2">
    <source>
        <dbReference type="EMBL" id="ADL69425.1"/>
    </source>
</evidence>
<proteinExistence type="inferred from homology"/>
<dbReference type="InterPro" id="IPR051468">
    <property type="entry name" value="Fungal_SecMetab_SDRs"/>
</dbReference>
<dbReference type="eggNOG" id="COG1028">
    <property type="taxonomic scope" value="Bacteria"/>
</dbReference>
<accession>D9TTG6</accession>
<dbReference type="InterPro" id="IPR002347">
    <property type="entry name" value="SDR_fam"/>
</dbReference>
<evidence type="ECO:0000256" key="1">
    <source>
        <dbReference type="RuleBase" id="RU000363"/>
    </source>
</evidence>
<sequence length="233" mass="25841">MNILITGANRGLGRHLVEKALLNNHKVYAGIRKINDVSSELKALKDRYEKKINLIGLDVSDEESIKRAAIHVSKEEDSLDVIVNNAGILKGRGKEIEDLDYTDLEDTLKINLMGPMMVVKYFLPLLKKGRDKVIINISSEAGSFANAYGGDYPYAVSKAALNFFTAQLKDAMKDYKGRVYAVHPGWMKTDMGGTSAPLSPEISAEGIMKIIEGDIKVDDNQFFIDFKGQPMKL</sequence>
<dbReference type="Gene3D" id="3.40.50.720">
    <property type="entry name" value="NAD(P)-binding Rossmann-like Domain"/>
    <property type="match status" value="1"/>
</dbReference>
<dbReference type="STRING" id="580327.Tthe_1940"/>
<dbReference type="PRINTS" id="PR00080">
    <property type="entry name" value="SDRFAMILY"/>
</dbReference>
<dbReference type="Pfam" id="PF00106">
    <property type="entry name" value="adh_short"/>
    <property type="match status" value="1"/>
</dbReference>
<dbReference type="PANTHER" id="PTHR43544">
    <property type="entry name" value="SHORT-CHAIN DEHYDROGENASE/REDUCTASE"/>
    <property type="match status" value="1"/>
</dbReference>
<dbReference type="PRINTS" id="PR00081">
    <property type="entry name" value="GDHRDH"/>
</dbReference>
<dbReference type="PANTHER" id="PTHR43544:SF33">
    <property type="entry name" value="C-FACTOR"/>
    <property type="match status" value="1"/>
</dbReference>